<dbReference type="EMBL" id="AP017424">
    <property type="protein sequence ID" value="BAU81466.1"/>
    <property type="molecule type" value="Genomic_DNA"/>
</dbReference>
<sequence length="53" mass="5706">MLKKIEGFGSRLLERVVPGVDAAACGWKWWAACWQCGGRSCSVNTCTADLICG</sequence>
<dbReference type="Proteomes" id="UP000217676">
    <property type="component" value="Chromosome"/>
</dbReference>
<protein>
    <submittedName>
        <fullName evidence="1">Uncharacterized protein</fullName>
    </submittedName>
</protein>
<reference evidence="1 2" key="1">
    <citation type="journal article" date="2016" name="Genome Announc.">
        <title>Complete Genome Sequence of Thiostrepton-Producing Streptomyces laurentii ATCC 31255.</title>
        <authorList>
            <person name="Doi K."/>
            <person name="Fujino Y."/>
            <person name="Nagayoshi Y."/>
            <person name="Ohshima T."/>
            <person name="Ogata S."/>
        </authorList>
    </citation>
    <scope>NUCLEOTIDE SEQUENCE [LARGE SCALE GENOMIC DNA]</scope>
    <source>
        <strain evidence="1 2">ATCC 31255</strain>
    </source>
</reference>
<proteinExistence type="predicted"/>
<keyword evidence="2" id="KW-1185">Reference proteome</keyword>
<dbReference type="RefSeq" id="WP_359877117.1">
    <property type="nucleotide sequence ID" value="NZ_JBEYHT010000022.1"/>
</dbReference>
<accession>A0A160NUH6</accession>
<evidence type="ECO:0000313" key="2">
    <source>
        <dbReference type="Proteomes" id="UP000217676"/>
    </source>
</evidence>
<dbReference type="KEGG" id="slau:SLA_0511"/>
<evidence type="ECO:0000313" key="1">
    <source>
        <dbReference type="EMBL" id="BAU81466.1"/>
    </source>
</evidence>
<name>A0A160NUH6_STRLU</name>
<organism evidence="1 2">
    <name type="scientific">Streptomyces laurentii</name>
    <dbReference type="NCBI Taxonomy" id="39478"/>
    <lineage>
        <taxon>Bacteria</taxon>
        <taxon>Bacillati</taxon>
        <taxon>Actinomycetota</taxon>
        <taxon>Actinomycetes</taxon>
        <taxon>Kitasatosporales</taxon>
        <taxon>Streptomycetaceae</taxon>
        <taxon>Streptomyces</taxon>
    </lineage>
</organism>
<dbReference type="AlphaFoldDB" id="A0A160NUH6"/>
<gene>
    <name evidence="1" type="ORF">SLA_0511</name>
</gene>